<dbReference type="RefSeq" id="WP_117002789.1">
    <property type="nucleotide sequence ID" value="NZ_BMJS01000015.1"/>
</dbReference>
<keyword evidence="5 8" id="KW-0547">Nucleotide-binding</keyword>
<keyword evidence="4 10" id="KW-0677">Repeat</keyword>
<dbReference type="HAMAP" id="MF_00195">
    <property type="entry name" value="GTPase_Der"/>
    <property type="match status" value="1"/>
</dbReference>
<dbReference type="FunFam" id="3.40.50.300:FF:000040">
    <property type="entry name" value="GTPase Der"/>
    <property type="match status" value="1"/>
</dbReference>
<evidence type="ECO:0000256" key="6">
    <source>
        <dbReference type="ARBA" id="ARBA00023134"/>
    </source>
</evidence>
<dbReference type="Gene3D" id="3.30.300.20">
    <property type="match status" value="1"/>
</dbReference>
<dbReference type="FunFam" id="3.40.50.300:FF:000057">
    <property type="entry name" value="GTPase Der"/>
    <property type="match status" value="1"/>
</dbReference>
<feature type="domain" description="EngA-type G" evidence="12">
    <location>
        <begin position="3"/>
        <end position="166"/>
    </location>
</feature>
<feature type="compositionally biased region" description="Basic and acidic residues" evidence="11">
    <location>
        <begin position="457"/>
        <end position="467"/>
    </location>
</feature>
<evidence type="ECO:0000313" key="14">
    <source>
        <dbReference type="Proteomes" id="UP000636949"/>
    </source>
</evidence>
<comment type="caution">
    <text evidence="13">The sequence shown here is derived from an EMBL/GenBank/DDBJ whole genome shotgun (WGS) entry which is preliminary data.</text>
</comment>
<protein>
    <recommendedName>
        <fullName evidence="2 8">GTPase Der</fullName>
    </recommendedName>
    <alternativeName>
        <fullName evidence="7 8">GTP-binding protein EngA</fullName>
    </alternativeName>
</protein>
<keyword evidence="14" id="KW-1185">Reference proteome</keyword>
<dbReference type="Pfam" id="PF14714">
    <property type="entry name" value="KH_dom-like"/>
    <property type="match status" value="1"/>
</dbReference>
<dbReference type="InterPro" id="IPR016484">
    <property type="entry name" value="GTPase_Der"/>
</dbReference>
<dbReference type="InterPro" id="IPR031166">
    <property type="entry name" value="G_ENGA"/>
</dbReference>
<evidence type="ECO:0000313" key="13">
    <source>
        <dbReference type="EMBL" id="GGF98757.1"/>
    </source>
</evidence>
<comment type="function">
    <text evidence="8 10">GTPase that plays an essential role in the late steps of ribosome biogenesis.</text>
</comment>
<proteinExistence type="inferred from homology"/>
<dbReference type="FunFam" id="3.30.300.20:FF:000004">
    <property type="entry name" value="GTPase Der"/>
    <property type="match status" value="1"/>
</dbReference>
<feature type="binding site" evidence="8">
    <location>
        <begin position="118"/>
        <end position="121"/>
    </location>
    <ligand>
        <name>GTP</name>
        <dbReference type="ChEBI" id="CHEBI:37565"/>
        <label>1</label>
    </ligand>
</feature>
<evidence type="ECO:0000256" key="1">
    <source>
        <dbReference type="ARBA" id="ARBA00008279"/>
    </source>
</evidence>
<dbReference type="CDD" id="cd01895">
    <property type="entry name" value="EngA2"/>
    <property type="match status" value="1"/>
</dbReference>
<feature type="domain" description="EngA-type G" evidence="12">
    <location>
        <begin position="182"/>
        <end position="356"/>
    </location>
</feature>
<dbReference type="Proteomes" id="UP000636949">
    <property type="component" value="Unassembled WGS sequence"/>
</dbReference>
<name>A0A8J2Z4E6_9GAMM</name>
<evidence type="ECO:0000256" key="10">
    <source>
        <dbReference type="RuleBase" id="RU004481"/>
    </source>
</evidence>
<evidence type="ECO:0000256" key="9">
    <source>
        <dbReference type="PROSITE-ProRule" id="PRU01049"/>
    </source>
</evidence>
<dbReference type="PROSITE" id="PS51712">
    <property type="entry name" value="G_ENGA"/>
    <property type="match status" value="2"/>
</dbReference>
<keyword evidence="3 8" id="KW-0690">Ribosome biogenesis</keyword>
<evidence type="ECO:0000256" key="8">
    <source>
        <dbReference type="HAMAP-Rule" id="MF_00195"/>
    </source>
</evidence>
<dbReference type="PANTHER" id="PTHR43834">
    <property type="entry name" value="GTPASE DER"/>
    <property type="match status" value="1"/>
</dbReference>
<dbReference type="PIRSF" id="PIRSF006485">
    <property type="entry name" value="GTP-binding_EngA"/>
    <property type="match status" value="1"/>
</dbReference>
<evidence type="ECO:0000256" key="5">
    <source>
        <dbReference type="ARBA" id="ARBA00022741"/>
    </source>
</evidence>
<feature type="binding site" evidence="8">
    <location>
        <begin position="235"/>
        <end position="239"/>
    </location>
    <ligand>
        <name>GTP</name>
        <dbReference type="ChEBI" id="CHEBI:37565"/>
        <label>2</label>
    </ligand>
</feature>
<comment type="subunit">
    <text evidence="8">Associates with the 50S ribosomal subunit.</text>
</comment>
<dbReference type="CDD" id="cd01894">
    <property type="entry name" value="EngA1"/>
    <property type="match status" value="1"/>
</dbReference>
<dbReference type="EMBL" id="BMJS01000015">
    <property type="protein sequence ID" value="GGF98757.1"/>
    <property type="molecule type" value="Genomic_DNA"/>
</dbReference>
<dbReference type="AlphaFoldDB" id="A0A8J2Z4E6"/>
<keyword evidence="6 8" id="KW-0342">GTP-binding</keyword>
<dbReference type="InterPro" id="IPR027417">
    <property type="entry name" value="P-loop_NTPase"/>
</dbReference>
<feature type="compositionally biased region" description="Basic residues" evidence="11">
    <location>
        <begin position="468"/>
        <end position="479"/>
    </location>
</feature>
<sequence length="479" mass="53447">MVPVIAIVGRPNVGKSTLFNALTRTRDALVYDMPGVTRDRQYGQAEFEEQPFIVIDTGGLSDNDAGVDGSMADQSILAIEEADLVYFVVDAQAGLTAGDLYIAELLRTRGKPSVLVINKTDGMQEEVAAADFYSLGFDALFPIAASHRRGVGNLLSNTLLPLCDRELNDSEHAEGEANKRGIRFALIGRPNVGKSTLTNRMLGEDRVVVYDMPGTTIDSVYIPFSRNDEDYTIIDTAGIRRKGKVRETLEKFSVVKTLQAIKDANVVIVLIDAKEGLTDQDMHLMGFALNAGRAMVIAVNKWDGMSASDRENLKEEINRRLVFLKDYVDIHFISALHGTNVGHLFASLKNAYRSATKRIPTPELTQVLKMATQDHVPPMSGKSRIKLKYAHMGGHNPPVIVIHGNQVNNLPGSYKRYLEKFFREAFNLVGTPISFEFKQSENPYEPTKQRKLTPLQRYRDKQTQKEKMQKKRALKQSKD</sequence>
<dbReference type="NCBIfam" id="TIGR00231">
    <property type="entry name" value="small_GTP"/>
    <property type="match status" value="2"/>
</dbReference>
<dbReference type="Pfam" id="PF01926">
    <property type="entry name" value="MMR_HSR1"/>
    <property type="match status" value="2"/>
</dbReference>
<reference evidence="13" key="2">
    <citation type="submission" date="2020-09" db="EMBL/GenBank/DDBJ databases">
        <authorList>
            <person name="Sun Q."/>
            <person name="Zhou Y."/>
        </authorList>
    </citation>
    <scope>NUCLEOTIDE SEQUENCE</scope>
    <source>
        <strain evidence="13">CGMCC 1.15758</strain>
    </source>
</reference>
<evidence type="ECO:0000259" key="12">
    <source>
        <dbReference type="PROSITE" id="PS51712"/>
    </source>
</evidence>
<dbReference type="GO" id="GO:0005525">
    <property type="term" value="F:GTP binding"/>
    <property type="evidence" value="ECO:0007669"/>
    <property type="project" value="UniProtKB-UniRule"/>
</dbReference>
<evidence type="ECO:0000256" key="2">
    <source>
        <dbReference type="ARBA" id="ARBA00020953"/>
    </source>
</evidence>
<comment type="similarity">
    <text evidence="1 8 9 10">Belongs to the TRAFAC class TrmE-Era-EngA-EngB-Septin-like GTPase superfamily. EngA (Der) GTPase family.</text>
</comment>
<dbReference type="InterPro" id="IPR005225">
    <property type="entry name" value="Small_GTP-bd"/>
</dbReference>
<dbReference type="GO" id="GO:0043022">
    <property type="term" value="F:ribosome binding"/>
    <property type="evidence" value="ECO:0007669"/>
    <property type="project" value="TreeGrafter"/>
</dbReference>
<dbReference type="OrthoDB" id="9805918at2"/>
<feature type="binding site" evidence="8">
    <location>
        <begin position="56"/>
        <end position="60"/>
    </location>
    <ligand>
        <name>GTP</name>
        <dbReference type="ChEBI" id="CHEBI:37565"/>
        <label>1</label>
    </ligand>
</feature>
<dbReference type="PRINTS" id="PR00326">
    <property type="entry name" value="GTP1OBG"/>
</dbReference>
<feature type="binding site" evidence="8">
    <location>
        <begin position="9"/>
        <end position="16"/>
    </location>
    <ligand>
        <name>GTP</name>
        <dbReference type="ChEBI" id="CHEBI:37565"/>
        <label>1</label>
    </ligand>
</feature>
<dbReference type="InterPro" id="IPR006073">
    <property type="entry name" value="GTP-bd"/>
</dbReference>
<evidence type="ECO:0000256" key="11">
    <source>
        <dbReference type="SAM" id="MobiDB-lite"/>
    </source>
</evidence>
<reference evidence="13" key="1">
    <citation type="journal article" date="2014" name="Int. J. Syst. Evol. Microbiol.">
        <title>Complete genome sequence of Corynebacterium casei LMG S-19264T (=DSM 44701T), isolated from a smear-ripened cheese.</title>
        <authorList>
            <consortium name="US DOE Joint Genome Institute (JGI-PGF)"/>
            <person name="Walter F."/>
            <person name="Albersmeier A."/>
            <person name="Kalinowski J."/>
            <person name="Ruckert C."/>
        </authorList>
    </citation>
    <scope>NUCLEOTIDE SEQUENCE</scope>
    <source>
        <strain evidence="13">CGMCC 1.15758</strain>
    </source>
</reference>
<dbReference type="GO" id="GO:0042254">
    <property type="term" value="P:ribosome biogenesis"/>
    <property type="evidence" value="ECO:0007669"/>
    <property type="project" value="UniProtKB-KW"/>
</dbReference>
<evidence type="ECO:0000256" key="3">
    <source>
        <dbReference type="ARBA" id="ARBA00022517"/>
    </source>
</evidence>
<dbReference type="InterPro" id="IPR032859">
    <property type="entry name" value="KH_dom-like"/>
</dbReference>
<accession>A0A8J2Z4E6</accession>
<feature type="binding site" evidence="8">
    <location>
        <begin position="300"/>
        <end position="303"/>
    </location>
    <ligand>
        <name>GTP</name>
        <dbReference type="ChEBI" id="CHEBI:37565"/>
        <label>2</label>
    </ligand>
</feature>
<dbReference type="NCBIfam" id="TIGR03594">
    <property type="entry name" value="GTPase_EngA"/>
    <property type="match status" value="1"/>
</dbReference>
<organism evidence="13 14">
    <name type="scientific">Cysteiniphilum litorale</name>
    <dbReference type="NCBI Taxonomy" id="2056700"/>
    <lineage>
        <taxon>Bacteria</taxon>
        <taxon>Pseudomonadati</taxon>
        <taxon>Pseudomonadota</taxon>
        <taxon>Gammaproteobacteria</taxon>
        <taxon>Thiotrichales</taxon>
        <taxon>Fastidiosibacteraceae</taxon>
        <taxon>Cysteiniphilum</taxon>
    </lineage>
</organism>
<dbReference type="InterPro" id="IPR015946">
    <property type="entry name" value="KH_dom-like_a/b"/>
</dbReference>
<evidence type="ECO:0000256" key="4">
    <source>
        <dbReference type="ARBA" id="ARBA00022737"/>
    </source>
</evidence>
<dbReference type="Gene3D" id="3.40.50.300">
    <property type="entry name" value="P-loop containing nucleotide triphosphate hydrolases"/>
    <property type="match status" value="2"/>
</dbReference>
<dbReference type="PANTHER" id="PTHR43834:SF6">
    <property type="entry name" value="GTPASE DER"/>
    <property type="match status" value="1"/>
</dbReference>
<feature type="binding site" evidence="8">
    <location>
        <begin position="188"/>
        <end position="195"/>
    </location>
    <ligand>
        <name>GTP</name>
        <dbReference type="ChEBI" id="CHEBI:37565"/>
        <label>2</label>
    </ligand>
</feature>
<gene>
    <name evidence="8 13" type="primary">der</name>
    <name evidence="13" type="ORF">GCM10010995_15040</name>
</gene>
<evidence type="ECO:0000256" key="7">
    <source>
        <dbReference type="ARBA" id="ARBA00032345"/>
    </source>
</evidence>
<feature type="region of interest" description="Disordered" evidence="11">
    <location>
        <begin position="440"/>
        <end position="479"/>
    </location>
</feature>
<dbReference type="SUPFAM" id="SSF52540">
    <property type="entry name" value="P-loop containing nucleoside triphosphate hydrolases"/>
    <property type="match status" value="2"/>
</dbReference>